<sequence length="220" mass="23840">MQQKLKFIPHTKWTATSLWSLEYPSLSMLFFSLIIVGIGEGVLLLSNLGSAPWTTLSQGIAIQGGFSVGWASFFISCAVMLAWLPLRLKMGIATLLNVVVIAFFLGLTTSCAPVPHTLICRFIYALIGVLLFGIGTAFYLTCHQGAGPRDGLMVGLCQRFHWKVAVVRTTIEVSVCLLGWLLGGVVGIGTLLFALSIGWVVQVTLLLIARSPFILEDKPV</sequence>
<dbReference type="InterPro" id="IPR038750">
    <property type="entry name" value="YczE/YyaS-like"/>
</dbReference>
<dbReference type="RefSeq" id="WP_133542530.1">
    <property type="nucleotide sequence ID" value="NZ_SNYQ01000001.1"/>
</dbReference>
<feature type="transmembrane region" description="Helical" evidence="1">
    <location>
        <begin position="122"/>
        <end position="141"/>
    </location>
</feature>
<feature type="transmembrane region" description="Helical" evidence="1">
    <location>
        <begin position="60"/>
        <end position="83"/>
    </location>
</feature>
<comment type="caution">
    <text evidence="2">The sequence shown here is derived from an EMBL/GenBank/DDBJ whole genome shotgun (WGS) entry which is preliminary data.</text>
</comment>
<evidence type="ECO:0000313" key="2">
    <source>
        <dbReference type="EMBL" id="TDQ59529.1"/>
    </source>
</evidence>
<feature type="transmembrane region" description="Helical" evidence="1">
    <location>
        <begin position="188"/>
        <end position="209"/>
    </location>
</feature>
<keyword evidence="1" id="KW-1133">Transmembrane helix</keyword>
<dbReference type="OrthoDB" id="154912at2"/>
<evidence type="ECO:0000256" key="1">
    <source>
        <dbReference type="SAM" id="Phobius"/>
    </source>
</evidence>
<keyword evidence="1" id="KW-0812">Transmembrane</keyword>
<dbReference type="PANTHER" id="PTHR40078">
    <property type="entry name" value="INTEGRAL MEMBRANE PROTEIN-RELATED"/>
    <property type="match status" value="1"/>
</dbReference>
<reference evidence="2 3" key="1">
    <citation type="submission" date="2019-03" db="EMBL/GenBank/DDBJ databases">
        <title>Genomic Encyclopedia of Type Strains, Phase IV (KMG-IV): sequencing the most valuable type-strain genomes for metagenomic binning, comparative biology and taxonomic classification.</title>
        <authorList>
            <person name="Goeker M."/>
        </authorList>
    </citation>
    <scope>NUCLEOTIDE SEQUENCE [LARGE SCALE GENOMIC DNA]</scope>
    <source>
        <strain evidence="2 3">DSM 28403</strain>
    </source>
</reference>
<protein>
    <recommendedName>
        <fullName evidence="4">Membrane protein YczE</fullName>
    </recommendedName>
</protein>
<keyword evidence="1" id="KW-0472">Membrane</keyword>
<dbReference type="AlphaFoldDB" id="A0A4R6VFI2"/>
<name>A0A4R6VFI2_9PAST</name>
<dbReference type="Proteomes" id="UP000295657">
    <property type="component" value="Unassembled WGS sequence"/>
</dbReference>
<gene>
    <name evidence="2" type="ORF">EDC45_0179</name>
</gene>
<evidence type="ECO:0000313" key="3">
    <source>
        <dbReference type="Proteomes" id="UP000295657"/>
    </source>
</evidence>
<organism evidence="2 3">
    <name type="scientific">Mesocricetibacter intestinalis</name>
    <dbReference type="NCBI Taxonomy" id="1521930"/>
    <lineage>
        <taxon>Bacteria</taxon>
        <taxon>Pseudomonadati</taxon>
        <taxon>Pseudomonadota</taxon>
        <taxon>Gammaproteobacteria</taxon>
        <taxon>Pasteurellales</taxon>
        <taxon>Pasteurellaceae</taxon>
        <taxon>Mesocricetibacter</taxon>
    </lineage>
</organism>
<evidence type="ECO:0008006" key="4">
    <source>
        <dbReference type="Google" id="ProtNLM"/>
    </source>
</evidence>
<dbReference type="PANTHER" id="PTHR40078:SF1">
    <property type="entry name" value="INTEGRAL MEMBRANE PROTEIN"/>
    <property type="match status" value="1"/>
</dbReference>
<feature type="transmembrane region" description="Helical" evidence="1">
    <location>
        <begin position="95"/>
        <end position="116"/>
    </location>
</feature>
<proteinExistence type="predicted"/>
<accession>A0A4R6VFI2</accession>
<keyword evidence="3" id="KW-1185">Reference proteome</keyword>
<dbReference type="EMBL" id="SNYQ01000001">
    <property type="protein sequence ID" value="TDQ59529.1"/>
    <property type="molecule type" value="Genomic_DNA"/>
</dbReference>
<feature type="transmembrane region" description="Helical" evidence="1">
    <location>
        <begin position="21"/>
        <end position="48"/>
    </location>
</feature>
<dbReference type="Pfam" id="PF19700">
    <property type="entry name" value="DUF6198"/>
    <property type="match status" value="1"/>
</dbReference>